<feature type="domain" description="Helix-hairpin-helix DNA-binding motif class 1" evidence="7">
    <location>
        <begin position="72"/>
        <end position="91"/>
    </location>
</feature>
<keyword evidence="3 6" id="KW-0238">DNA-binding</keyword>
<dbReference type="Gene3D" id="1.10.8.10">
    <property type="entry name" value="DNA helicase RuvA subunit, C-terminal domain"/>
    <property type="match status" value="1"/>
</dbReference>
<comment type="subcellular location">
    <subcellularLocation>
        <location evidence="6">Cytoplasm</location>
    </subcellularLocation>
</comment>
<dbReference type="Gene3D" id="2.40.50.140">
    <property type="entry name" value="Nucleic acid-binding proteins"/>
    <property type="match status" value="1"/>
</dbReference>
<dbReference type="AlphaFoldDB" id="A0A0B2K0X7"/>
<dbReference type="InterPro" id="IPR000085">
    <property type="entry name" value="RuvA"/>
</dbReference>
<dbReference type="GO" id="GO:0006310">
    <property type="term" value="P:DNA recombination"/>
    <property type="evidence" value="ECO:0007669"/>
    <property type="project" value="UniProtKB-UniRule"/>
</dbReference>
<evidence type="ECO:0000256" key="3">
    <source>
        <dbReference type="ARBA" id="ARBA00023125"/>
    </source>
</evidence>
<keyword evidence="8" id="KW-0067">ATP-binding</keyword>
<comment type="similarity">
    <text evidence="6">Belongs to the RuvA family.</text>
</comment>
<dbReference type="GO" id="GO:0000400">
    <property type="term" value="F:four-way junction DNA binding"/>
    <property type="evidence" value="ECO:0007669"/>
    <property type="project" value="UniProtKB-UniRule"/>
</dbReference>
<name>A0A0B2K0X7_9FIRM</name>
<comment type="domain">
    <text evidence="6">Has three domains with a flexible linker between the domains II and III and assumes an 'L' shape. Domain III is highly mobile and contacts RuvB.</text>
</comment>
<keyword evidence="8" id="KW-0378">Hydrolase</keyword>
<dbReference type="HAMAP" id="MF_00031">
    <property type="entry name" value="DNA_HJ_migration_RuvA"/>
    <property type="match status" value="1"/>
</dbReference>
<dbReference type="CDD" id="cd14332">
    <property type="entry name" value="UBA_RuvA_C"/>
    <property type="match status" value="1"/>
</dbReference>
<organism evidence="8 9">
    <name type="scientific">Anaerovibrio lipolyticus</name>
    <dbReference type="NCBI Taxonomy" id="82374"/>
    <lineage>
        <taxon>Bacteria</taxon>
        <taxon>Bacillati</taxon>
        <taxon>Bacillota</taxon>
        <taxon>Negativicutes</taxon>
        <taxon>Selenomonadales</taxon>
        <taxon>Selenomonadaceae</taxon>
        <taxon>Anaerovibrio</taxon>
    </lineage>
</organism>
<comment type="subunit">
    <text evidence="6">Homotetramer. Forms an RuvA(8)-RuvB(12)-Holliday junction (HJ) complex. HJ DNA is sandwiched between 2 RuvA tetramers; dsDNA enters through RuvA and exits via RuvB. An RuvB hexamer assembles on each DNA strand where it exits the tetramer. Each RuvB hexamer is contacted by two RuvA subunits (via domain III) on 2 adjacent RuvB subunits; this complex drives branch migration. In the full resolvosome a probable DNA-RuvA(4)-RuvB(12)-RuvC(2) complex forms which resolves the HJ.</text>
</comment>
<dbReference type="InterPro" id="IPR013849">
    <property type="entry name" value="DNA_helicase_Holl-junc_RuvA_I"/>
</dbReference>
<comment type="caution">
    <text evidence="6">Lacks conserved residue(s) required for the propagation of feature annotation.</text>
</comment>
<protein>
    <recommendedName>
        <fullName evidence="6">Holliday junction branch migration complex subunit RuvA</fullName>
    </recommendedName>
</protein>
<dbReference type="GO" id="GO:0006281">
    <property type="term" value="P:DNA repair"/>
    <property type="evidence" value="ECO:0007669"/>
    <property type="project" value="UniProtKB-UniRule"/>
</dbReference>
<dbReference type="SUPFAM" id="SSF47781">
    <property type="entry name" value="RuvA domain 2-like"/>
    <property type="match status" value="1"/>
</dbReference>
<evidence type="ECO:0000313" key="8">
    <source>
        <dbReference type="EMBL" id="KHM51807.1"/>
    </source>
</evidence>
<dbReference type="GO" id="GO:0005737">
    <property type="term" value="C:cytoplasm"/>
    <property type="evidence" value="ECO:0007669"/>
    <property type="project" value="UniProtKB-SubCell"/>
</dbReference>
<dbReference type="Proteomes" id="UP000030993">
    <property type="component" value="Unassembled WGS sequence"/>
</dbReference>
<dbReference type="InterPro" id="IPR036267">
    <property type="entry name" value="RuvA_C_sf"/>
</dbReference>
<dbReference type="Pfam" id="PF01330">
    <property type="entry name" value="RuvA_N"/>
    <property type="match status" value="1"/>
</dbReference>
<evidence type="ECO:0000256" key="4">
    <source>
        <dbReference type="ARBA" id="ARBA00023172"/>
    </source>
</evidence>
<dbReference type="GO" id="GO:0005524">
    <property type="term" value="F:ATP binding"/>
    <property type="evidence" value="ECO:0007669"/>
    <property type="project" value="InterPro"/>
</dbReference>
<dbReference type="InterPro" id="IPR012340">
    <property type="entry name" value="NA-bd_OB-fold"/>
</dbReference>
<keyword evidence="9" id="KW-1185">Reference proteome</keyword>
<dbReference type="InterPro" id="IPR003583">
    <property type="entry name" value="Hlx-hairpin-Hlx_DNA-bd_motif"/>
</dbReference>
<evidence type="ECO:0000313" key="9">
    <source>
        <dbReference type="Proteomes" id="UP000030993"/>
    </source>
</evidence>
<dbReference type="EMBL" id="JSCE01000172">
    <property type="protein sequence ID" value="KHM51807.1"/>
    <property type="molecule type" value="Genomic_DNA"/>
</dbReference>
<comment type="function">
    <text evidence="6">The RuvA-RuvB-RuvC complex processes Holliday junction (HJ) DNA during genetic recombination and DNA repair, while the RuvA-RuvB complex plays an important role in the rescue of blocked DNA replication forks via replication fork reversal (RFR). RuvA specifically binds to HJ cruciform DNA, conferring on it an open structure. The RuvB hexamer acts as an ATP-dependent pump, pulling dsDNA into and through the RuvAB complex. HJ branch migration allows RuvC to scan DNA until it finds its consensus sequence, where it cleaves and resolves the cruciform DNA.</text>
</comment>
<feature type="domain" description="Helix-hairpin-helix DNA-binding motif class 1" evidence="7">
    <location>
        <begin position="107"/>
        <end position="126"/>
    </location>
</feature>
<dbReference type="STRING" id="82374.NZ47_08530"/>
<dbReference type="InterPro" id="IPR011114">
    <property type="entry name" value="RuvA_C"/>
</dbReference>
<dbReference type="SMART" id="SM00278">
    <property type="entry name" value="HhH1"/>
    <property type="match status" value="2"/>
</dbReference>
<evidence type="ECO:0000256" key="1">
    <source>
        <dbReference type="ARBA" id="ARBA00022490"/>
    </source>
</evidence>
<dbReference type="SUPFAM" id="SSF50249">
    <property type="entry name" value="Nucleic acid-binding proteins"/>
    <property type="match status" value="1"/>
</dbReference>
<evidence type="ECO:0000256" key="6">
    <source>
        <dbReference type="HAMAP-Rule" id="MF_00031"/>
    </source>
</evidence>
<keyword evidence="4 6" id="KW-0233">DNA recombination</keyword>
<evidence type="ECO:0000259" key="7">
    <source>
        <dbReference type="SMART" id="SM00278"/>
    </source>
</evidence>
<sequence>MIGFLKGKVEYIFIDYCLLDVGGVGYRVFVSNNTRARLRQGQAAMLFTHLSVREDAMQLYGFSTQEEYDLFQLLIAISGIGPKVAMGIIGSITPEGLAQAVQNKNVKALIALPGIGKKSAERMILELKDKLTFSGNDDDIQHVGGLFGESQVGEDILSEATAALISLGYSQAEVNTAFQNMGKIDPESDVQNVIKLALKQLSRR</sequence>
<keyword evidence="8" id="KW-0547">Nucleotide-binding</keyword>
<dbReference type="GO" id="GO:0009378">
    <property type="term" value="F:four-way junction helicase activity"/>
    <property type="evidence" value="ECO:0007669"/>
    <property type="project" value="InterPro"/>
</dbReference>
<dbReference type="GO" id="GO:0048476">
    <property type="term" value="C:Holliday junction resolvase complex"/>
    <property type="evidence" value="ECO:0007669"/>
    <property type="project" value="UniProtKB-UniRule"/>
</dbReference>
<dbReference type="InterPro" id="IPR010994">
    <property type="entry name" value="RuvA_2-like"/>
</dbReference>
<feature type="region of interest" description="Domain III" evidence="6">
    <location>
        <begin position="152"/>
        <end position="204"/>
    </location>
</feature>
<dbReference type="Pfam" id="PF14520">
    <property type="entry name" value="HHH_5"/>
    <property type="match status" value="1"/>
</dbReference>
<accession>A0A0B2K0X7</accession>
<evidence type="ECO:0000256" key="2">
    <source>
        <dbReference type="ARBA" id="ARBA00022763"/>
    </source>
</evidence>
<evidence type="ECO:0000256" key="5">
    <source>
        <dbReference type="ARBA" id="ARBA00023204"/>
    </source>
</evidence>
<dbReference type="Pfam" id="PF07499">
    <property type="entry name" value="RuvA_C"/>
    <property type="match status" value="1"/>
</dbReference>
<proteinExistence type="inferred from homology"/>
<keyword evidence="8" id="KW-0347">Helicase</keyword>
<keyword evidence="5 6" id="KW-0234">DNA repair</keyword>
<dbReference type="eggNOG" id="COG0632">
    <property type="taxonomic scope" value="Bacteria"/>
</dbReference>
<dbReference type="RefSeq" id="WP_039209246.1">
    <property type="nucleotide sequence ID" value="NZ_JSCE01000172.1"/>
</dbReference>
<dbReference type="GO" id="GO:0009379">
    <property type="term" value="C:Holliday junction helicase complex"/>
    <property type="evidence" value="ECO:0007669"/>
    <property type="project" value="InterPro"/>
</dbReference>
<dbReference type="NCBIfam" id="TIGR00084">
    <property type="entry name" value="ruvA"/>
    <property type="match status" value="1"/>
</dbReference>
<dbReference type="SUPFAM" id="SSF46929">
    <property type="entry name" value="DNA helicase RuvA subunit, C-terminal domain"/>
    <property type="match status" value="1"/>
</dbReference>
<gene>
    <name evidence="6" type="primary">ruvA</name>
    <name evidence="8" type="ORF">NZ47_08530</name>
</gene>
<dbReference type="Gene3D" id="1.10.150.20">
    <property type="entry name" value="5' to 3' exonuclease, C-terminal subdomain"/>
    <property type="match status" value="1"/>
</dbReference>
<comment type="caution">
    <text evidence="8">The sequence shown here is derived from an EMBL/GenBank/DDBJ whole genome shotgun (WGS) entry which is preliminary data.</text>
</comment>
<keyword evidence="2 6" id="KW-0227">DNA damage</keyword>
<reference evidence="8 9" key="1">
    <citation type="journal article" date="2013" name="PLoS ONE">
        <title>Identification and characterization of three novel lipases belonging to families II and V from Anaerovibrio lipolyticus 5ST.</title>
        <authorList>
            <person name="Prive F."/>
            <person name="Kaderbhai N.N."/>
            <person name="Girdwood S."/>
            <person name="Worgan H.J."/>
            <person name="Pinloche E."/>
            <person name="Scollan N.D."/>
            <person name="Huws S.A."/>
            <person name="Newbold C.J."/>
        </authorList>
    </citation>
    <scope>NUCLEOTIDE SEQUENCE [LARGE SCALE GENOMIC DNA]</scope>
    <source>
        <strain evidence="8 9">5S</strain>
    </source>
</reference>
<keyword evidence="1 6" id="KW-0963">Cytoplasm</keyword>